<name>A0ABD3A2A8_9GENT</name>
<reference evidence="1 2" key="1">
    <citation type="submission" date="2024-11" db="EMBL/GenBank/DDBJ databases">
        <title>A near-complete genome assembly of Cinchona calisaya.</title>
        <authorList>
            <person name="Lian D.C."/>
            <person name="Zhao X.W."/>
            <person name="Wei L."/>
        </authorList>
    </citation>
    <scope>NUCLEOTIDE SEQUENCE [LARGE SCALE GENOMIC DNA]</scope>
    <source>
        <tissue evidence="1">Nenye</tissue>
    </source>
</reference>
<sequence>MEAPPMLGSVIVNFEDDFERSNDSCYWSGQSMTVTFCMRMSFCSFEVRPGNSACGGSTSVGFLGSQTRTSLVFVINGPADFSLISGSPLS</sequence>
<dbReference type="AlphaFoldDB" id="A0ABD3A2A8"/>
<evidence type="ECO:0000313" key="1">
    <source>
        <dbReference type="EMBL" id="KAL3525086.1"/>
    </source>
</evidence>
<proteinExistence type="predicted"/>
<dbReference type="Proteomes" id="UP001630127">
    <property type="component" value="Unassembled WGS sequence"/>
</dbReference>
<comment type="caution">
    <text evidence="1">The sequence shown here is derived from an EMBL/GenBank/DDBJ whole genome shotgun (WGS) entry which is preliminary data.</text>
</comment>
<dbReference type="EMBL" id="JBJUIK010000006">
    <property type="protein sequence ID" value="KAL3525086.1"/>
    <property type="molecule type" value="Genomic_DNA"/>
</dbReference>
<accession>A0ABD3A2A8</accession>
<keyword evidence="2" id="KW-1185">Reference proteome</keyword>
<gene>
    <name evidence="1" type="ORF">ACH5RR_013458</name>
</gene>
<protein>
    <submittedName>
        <fullName evidence="1">Uncharacterized protein</fullName>
    </submittedName>
</protein>
<organism evidence="1 2">
    <name type="scientific">Cinchona calisaya</name>
    <dbReference type="NCBI Taxonomy" id="153742"/>
    <lineage>
        <taxon>Eukaryota</taxon>
        <taxon>Viridiplantae</taxon>
        <taxon>Streptophyta</taxon>
        <taxon>Embryophyta</taxon>
        <taxon>Tracheophyta</taxon>
        <taxon>Spermatophyta</taxon>
        <taxon>Magnoliopsida</taxon>
        <taxon>eudicotyledons</taxon>
        <taxon>Gunneridae</taxon>
        <taxon>Pentapetalae</taxon>
        <taxon>asterids</taxon>
        <taxon>lamiids</taxon>
        <taxon>Gentianales</taxon>
        <taxon>Rubiaceae</taxon>
        <taxon>Cinchonoideae</taxon>
        <taxon>Cinchoneae</taxon>
        <taxon>Cinchona</taxon>
    </lineage>
</organism>
<evidence type="ECO:0000313" key="2">
    <source>
        <dbReference type="Proteomes" id="UP001630127"/>
    </source>
</evidence>